<reference evidence="2 3" key="1">
    <citation type="submission" date="2016-07" db="EMBL/GenBank/DDBJ databases">
        <title>Pervasive Adenine N6-methylation of Active Genes in Fungi.</title>
        <authorList>
            <consortium name="DOE Joint Genome Institute"/>
            <person name="Mondo S.J."/>
            <person name="Dannebaum R.O."/>
            <person name="Kuo R.C."/>
            <person name="Labutti K."/>
            <person name="Haridas S."/>
            <person name="Kuo A."/>
            <person name="Salamov A."/>
            <person name="Ahrendt S.R."/>
            <person name="Lipzen A."/>
            <person name="Sullivan W."/>
            <person name="Andreopoulos W.B."/>
            <person name="Clum A."/>
            <person name="Lindquist E."/>
            <person name="Daum C."/>
            <person name="Ramamoorthy G.K."/>
            <person name="Gryganskyi A."/>
            <person name="Culley D."/>
            <person name="Magnuson J.K."/>
            <person name="James T.Y."/>
            <person name="O'Malley M.A."/>
            <person name="Stajich J.E."/>
            <person name="Spatafora J.W."/>
            <person name="Visel A."/>
            <person name="Grigoriev I.V."/>
        </authorList>
    </citation>
    <scope>NUCLEOTIDE SEQUENCE [LARGE SCALE GENOMIC DNA]</scope>
    <source>
        <strain evidence="2 3">NRRL 3301</strain>
    </source>
</reference>
<keyword evidence="3" id="KW-1185">Reference proteome</keyword>
<feature type="compositionally biased region" description="Basic and acidic residues" evidence="1">
    <location>
        <begin position="85"/>
        <end position="107"/>
    </location>
</feature>
<gene>
    <name evidence="2" type="ORF">DM01DRAFT_1373948</name>
</gene>
<comment type="caution">
    <text evidence="2">The sequence shown here is derived from an EMBL/GenBank/DDBJ whole genome shotgun (WGS) entry which is preliminary data.</text>
</comment>
<dbReference type="Proteomes" id="UP000242146">
    <property type="component" value="Unassembled WGS sequence"/>
</dbReference>
<evidence type="ECO:0000313" key="3">
    <source>
        <dbReference type="Proteomes" id="UP000242146"/>
    </source>
</evidence>
<dbReference type="OrthoDB" id="2241281at2759"/>
<organism evidence="2 3">
    <name type="scientific">Hesseltinella vesiculosa</name>
    <dbReference type="NCBI Taxonomy" id="101127"/>
    <lineage>
        <taxon>Eukaryota</taxon>
        <taxon>Fungi</taxon>
        <taxon>Fungi incertae sedis</taxon>
        <taxon>Mucoromycota</taxon>
        <taxon>Mucoromycotina</taxon>
        <taxon>Mucoromycetes</taxon>
        <taxon>Mucorales</taxon>
        <taxon>Cunninghamellaceae</taxon>
        <taxon>Hesseltinella</taxon>
    </lineage>
</organism>
<sequence>MGKVWGSLLAYDGNDSGGNETWRNEDPAHGIQRSTHSNMGKNKQSQKSKHDKQQAEIEQYVHKAEHAHNGKERLQFERHANKVHEKVSGGHAMKFDSGGHPDTKSADAQKCPALHLGQSNSTDDD</sequence>
<protein>
    <submittedName>
        <fullName evidence="2">Uncharacterized protein</fullName>
    </submittedName>
</protein>
<feature type="region of interest" description="Disordered" evidence="1">
    <location>
        <begin position="85"/>
        <end position="125"/>
    </location>
</feature>
<evidence type="ECO:0000256" key="1">
    <source>
        <dbReference type="SAM" id="MobiDB-lite"/>
    </source>
</evidence>
<accession>A0A1X2GIA1</accession>
<name>A0A1X2GIA1_9FUNG</name>
<evidence type="ECO:0000313" key="2">
    <source>
        <dbReference type="EMBL" id="ORX54483.1"/>
    </source>
</evidence>
<feature type="region of interest" description="Disordered" evidence="1">
    <location>
        <begin position="1"/>
        <end position="57"/>
    </location>
</feature>
<proteinExistence type="predicted"/>
<dbReference type="AlphaFoldDB" id="A0A1X2GIA1"/>
<dbReference type="EMBL" id="MCGT01000013">
    <property type="protein sequence ID" value="ORX54483.1"/>
    <property type="molecule type" value="Genomic_DNA"/>
</dbReference>